<dbReference type="InterPro" id="IPR052382">
    <property type="entry name" value="ABHD10_acyl-thioesterase"/>
</dbReference>
<dbReference type="GO" id="GO:0004553">
    <property type="term" value="F:hydrolase activity, hydrolyzing O-glycosyl compounds"/>
    <property type="evidence" value="ECO:0007669"/>
    <property type="project" value="TreeGrafter"/>
</dbReference>
<dbReference type="RefSeq" id="WP_012174903.1">
    <property type="nucleotide sequence ID" value="NC_009943.1"/>
</dbReference>
<dbReference type="HOGENOM" id="CLU_048353_3_3_7"/>
<sequence>MTSEPLAFISDGLTLQGVLHLPHRLPAPFVVGCHGLFADKESPKQQALAAACCEKGLAFFRFDHRGCGKSHGDFATVTSLEARCRDLEDALQAVAGHSQTLGLAGLFGSSMGGAVVLASARQWPGIRIVTVAAPLESEPVAAAVQLSDNPTARSLPPSFYDRALRFNLAEAVAGLSNVLLFHGEQDAVVPMAQARQICDLCADPKKLVIFEGGDHRISTEADQTVFVKKAAHWLARG</sequence>
<protein>
    <recommendedName>
        <fullName evidence="2">Serine aminopeptidase S33 domain-containing protein</fullName>
    </recommendedName>
</protein>
<evidence type="ECO:0000256" key="1">
    <source>
        <dbReference type="ARBA" id="ARBA00022801"/>
    </source>
</evidence>
<dbReference type="Gene3D" id="3.40.50.1820">
    <property type="entry name" value="alpha/beta hydrolase"/>
    <property type="match status" value="1"/>
</dbReference>
<accession>A8ZZD4</accession>
<dbReference type="PANTHER" id="PTHR16138:SF7">
    <property type="entry name" value="PALMITOYL-PROTEIN THIOESTERASE ABHD10, MITOCHONDRIAL"/>
    <property type="match status" value="1"/>
</dbReference>
<dbReference type="eggNOG" id="COG1073">
    <property type="taxonomic scope" value="Bacteria"/>
</dbReference>
<dbReference type="OrthoDB" id="9813296at2"/>
<evidence type="ECO:0000313" key="3">
    <source>
        <dbReference type="EMBL" id="ABW67287.1"/>
    </source>
</evidence>
<dbReference type="EMBL" id="CP000859">
    <property type="protein sequence ID" value="ABW67287.1"/>
    <property type="molecule type" value="Genomic_DNA"/>
</dbReference>
<evidence type="ECO:0000313" key="4">
    <source>
        <dbReference type="Proteomes" id="UP000008561"/>
    </source>
</evidence>
<dbReference type="Proteomes" id="UP000008561">
    <property type="component" value="Chromosome"/>
</dbReference>
<dbReference type="SUPFAM" id="SSF53474">
    <property type="entry name" value="alpha/beta-Hydrolases"/>
    <property type="match status" value="1"/>
</dbReference>
<dbReference type="InterPro" id="IPR029058">
    <property type="entry name" value="AB_hydrolase_fold"/>
</dbReference>
<reference evidence="3 4" key="1">
    <citation type="submission" date="2007-10" db="EMBL/GenBank/DDBJ databases">
        <title>Complete sequence of Desulfococcus oleovorans Hxd3.</title>
        <authorList>
            <consortium name="US DOE Joint Genome Institute"/>
            <person name="Copeland A."/>
            <person name="Lucas S."/>
            <person name="Lapidus A."/>
            <person name="Barry K."/>
            <person name="Glavina del Rio T."/>
            <person name="Dalin E."/>
            <person name="Tice H."/>
            <person name="Pitluck S."/>
            <person name="Kiss H."/>
            <person name="Brettin T."/>
            <person name="Bruce D."/>
            <person name="Detter J.C."/>
            <person name="Han C."/>
            <person name="Schmutz J."/>
            <person name="Larimer F."/>
            <person name="Land M."/>
            <person name="Hauser L."/>
            <person name="Kyrpides N."/>
            <person name="Kim E."/>
            <person name="Wawrik B."/>
            <person name="Richardson P."/>
        </authorList>
    </citation>
    <scope>NUCLEOTIDE SEQUENCE [LARGE SCALE GENOMIC DNA]</scope>
    <source>
        <strain evidence="4">DSM 6200 / JCM 39069 / Hxd3</strain>
    </source>
</reference>
<keyword evidence="1" id="KW-0378">Hydrolase</keyword>
<dbReference type="KEGG" id="dol:Dole_1483"/>
<dbReference type="AlphaFoldDB" id="A8ZZD4"/>
<dbReference type="PANTHER" id="PTHR16138">
    <property type="entry name" value="MYCOPHENOLIC ACID ACYL-GLUCURONIDE ESTERASE, MITOCHONDRIAL"/>
    <property type="match status" value="1"/>
</dbReference>
<evidence type="ECO:0000259" key="2">
    <source>
        <dbReference type="Pfam" id="PF12146"/>
    </source>
</evidence>
<dbReference type="InterPro" id="IPR022742">
    <property type="entry name" value="Hydrolase_4"/>
</dbReference>
<feature type="domain" description="Serine aminopeptidase S33" evidence="2">
    <location>
        <begin position="29"/>
        <end position="135"/>
    </location>
</feature>
<organism evidence="3 4">
    <name type="scientific">Desulfosudis oleivorans (strain DSM 6200 / JCM 39069 / Hxd3)</name>
    <name type="common">Desulfococcus oleovorans</name>
    <dbReference type="NCBI Taxonomy" id="96561"/>
    <lineage>
        <taxon>Bacteria</taxon>
        <taxon>Pseudomonadati</taxon>
        <taxon>Thermodesulfobacteriota</taxon>
        <taxon>Desulfobacteria</taxon>
        <taxon>Desulfobacterales</taxon>
        <taxon>Desulfosudaceae</taxon>
        <taxon>Desulfosudis</taxon>
    </lineage>
</organism>
<gene>
    <name evidence="3" type="ordered locus">Dole_1483</name>
</gene>
<proteinExistence type="predicted"/>
<dbReference type="Pfam" id="PF12146">
    <property type="entry name" value="Hydrolase_4"/>
    <property type="match status" value="1"/>
</dbReference>
<name>A8ZZD4_DESOH</name>
<keyword evidence="4" id="KW-1185">Reference proteome</keyword>